<name>A0AA37PQF9_9MYCO</name>
<proteinExistence type="predicted"/>
<keyword evidence="3" id="KW-1185">Reference proteome</keyword>
<dbReference type="Proteomes" id="UP001139505">
    <property type="component" value="Unassembled WGS sequence"/>
</dbReference>
<dbReference type="EMBL" id="BQYH01000046">
    <property type="protein sequence ID" value="GKU74372.1"/>
    <property type="molecule type" value="Genomic_DNA"/>
</dbReference>
<sequence length="60" mass="6624">MTITATADTATITLINTLRIRILWRSSPRRAAGDCGQARLVVGLTVTDNDTYKGQVARYR</sequence>
<reference evidence="2" key="4">
    <citation type="submission" date="2022-04" db="EMBL/GenBank/DDBJ databases">
        <authorList>
            <person name="Komine T."/>
            <person name="Fukano H."/>
            <person name="Wada S."/>
        </authorList>
    </citation>
    <scope>NUCLEOTIDE SEQUENCE</scope>
    <source>
        <strain evidence="2">NJB18185</strain>
    </source>
</reference>
<accession>A0AA37PQF9</accession>
<dbReference type="AlphaFoldDB" id="A0AA37PQF9"/>
<protein>
    <submittedName>
        <fullName evidence="2">Uncharacterized protein</fullName>
    </submittedName>
</protein>
<dbReference type="EMBL" id="BFCH01000002">
    <property type="protein sequence ID" value="GBG36318.1"/>
    <property type="molecule type" value="Genomic_DNA"/>
</dbReference>
<organism evidence="2 4">
    <name type="scientific">Mycobacterium montefiorense</name>
    <dbReference type="NCBI Taxonomy" id="154654"/>
    <lineage>
        <taxon>Bacteria</taxon>
        <taxon>Bacillati</taxon>
        <taxon>Actinomycetota</taxon>
        <taxon>Actinomycetes</taxon>
        <taxon>Mycobacteriales</taxon>
        <taxon>Mycobacteriaceae</taxon>
        <taxon>Mycobacterium</taxon>
        <taxon>Mycobacterium simiae complex</taxon>
    </lineage>
</organism>
<evidence type="ECO:0000313" key="1">
    <source>
        <dbReference type="EMBL" id="GBG36318.1"/>
    </source>
</evidence>
<dbReference type="Proteomes" id="UP000245060">
    <property type="component" value="Unassembled WGS sequence"/>
</dbReference>
<reference evidence="1" key="1">
    <citation type="journal article" date="2018" name="Genome Announc.">
        <title>Draft Genome Sequence of Mycobacterium montefiorense Isolated from Japanese Black Salamander (Hynobius nigrescens).</title>
        <authorList>
            <person name="Fukano H."/>
            <person name="Yoshida M."/>
            <person name="Shimizu A."/>
            <person name="Iwao H."/>
            <person name="Katayama Y."/>
            <person name="Omatsu T."/>
            <person name="Mizutani T."/>
            <person name="Kurata O."/>
            <person name="Wada S."/>
            <person name="Hoshino Y."/>
        </authorList>
    </citation>
    <scope>NUCLEOTIDE SEQUENCE</scope>
    <source>
        <strain evidence="1">BS</strain>
    </source>
</reference>
<evidence type="ECO:0000313" key="3">
    <source>
        <dbReference type="Proteomes" id="UP000245060"/>
    </source>
</evidence>
<evidence type="ECO:0000313" key="2">
    <source>
        <dbReference type="EMBL" id="GKU74372.1"/>
    </source>
</evidence>
<evidence type="ECO:0000313" key="4">
    <source>
        <dbReference type="Proteomes" id="UP001139505"/>
    </source>
</evidence>
<gene>
    <name evidence="1" type="ORF">MmonteBS_06900</name>
    <name evidence="2" type="ORF">NJB18185_41430</name>
</gene>
<reference evidence="2" key="3">
    <citation type="journal article" date="2022" name="Microbiol. Resour. Announc.">
        <title>Draft Genome Sequences of Eight Mycobacterium montefiorense Strains Isolated from Salamanders in Captivity.</title>
        <authorList>
            <person name="Komine T."/>
            <person name="Ihara H."/>
            <person name="Fukano H."/>
            <person name="Hoshino Y."/>
            <person name="Kurata O."/>
            <person name="Wada S."/>
        </authorList>
    </citation>
    <scope>NUCLEOTIDE SEQUENCE</scope>
    <source>
        <strain evidence="2">NJB18185</strain>
    </source>
</reference>
<comment type="caution">
    <text evidence="2">The sequence shown here is derived from an EMBL/GenBank/DDBJ whole genome shotgun (WGS) entry which is preliminary data.</text>
</comment>
<reference evidence="3" key="2">
    <citation type="submission" date="2018-04" db="EMBL/GenBank/DDBJ databases">
        <title>Draft genome sequence of Mycobacterium montefiorense isolated from Japanese black salamander.</title>
        <authorList>
            <person name="Fukano H."/>
            <person name="Yoshida M."/>
            <person name="Shimizu A."/>
            <person name="Iwao H."/>
            <person name="Kurata O."/>
            <person name="Katayama Y."/>
            <person name="Omatsu T."/>
            <person name="Mizutani T."/>
            <person name="Wada S."/>
            <person name="Hoshino Y."/>
        </authorList>
    </citation>
    <scope>NUCLEOTIDE SEQUENCE [LARGE SCALE GENOMIC DNA]</scope>
    <source>
        <strain evidence="3">BS</strain>
    </source>
</reference>